<dbReference type="InterPro" id="IPR000260">
    <property type="entry name" value="NADH4_N"/>
</dbReference>
<dbReference type="InterPro" id="IPR001750">
    <property type="entry name" value="ND/Mrp_TM"/>
</dbReference>
<evidence type="ECO:0000256" key="7">
    <source>
        <dbReference type="ARBA" id="ARBA00023136"/>
    </source>
</evidence>
<keyword evidence="7 9" id="KW-0472">Membrane</keyword>
<comment type="caution">
    <text evidence="12">The sequence shown here is derived from an EMBL/GenBank/DDBJ whole genome shotgun (WGS) entry which is preliminary data.</text>
</comment>
<feature type="transmembrane region" description="Helical" evidence="9">
    <location>
        <begin position="327"/>
        <end position="345"/>
    </location>
</feature>
<keyword evidence="5 9" id="KW-1133">Transmembrane helix</keyword>
<dbReference type="Proteomes" id="UP000644147">
    <property type="component" value="Unassembled WGS sequence"/>
</dbReference>
<feature type="transmembrane region" description="Helical" evidence="9">
    <location>
        <begin position="296"/>
        <end position="315"/>
    </location>
</feature>
<feature type="transmembrane region" description="Helical" evidence="9">
    <location>
        <begin position="130"/>
        <end position="147"/>
    </location>
</feature>
<dbReference type="InterPro" id="IPR010227">
    <property type="entry name" value="NADH_Q_OxRdtase_chainM/4"/>
</dbReference>
<feature type="transmembrane region" description="Helical" evidence="9">
    <location>
        <begin position="399"/>
        <end position="419"/>
    </location>
</feature>
<gene>
    <name evidence="12" type="ORF">I5M27_01425</name>
</gene>
<dbReference type="PANTHER" id="PTHR43507:SF1">
    <property type="entry name" value="NADH-UBIQUINONE OXIDOREDUCTASE CHAIN 4"/>
    <property type="match status" value="1"/>
</dbReference>
<keyword evidence="13" id="KW-1185">Reference proteome</keyword>
<dbReference type="Pfam" id="PF00361">
    <property type="entry name" value="Proton_antipo_M"/>
    <property type="match status" value="1"/>
</dbReference>
<feature type="transmembrane region" description="Helical" evidence="9">
    <location>
        <begin position="105"/>
        <end position="124"/>
    </location>
</feature>
<organism evidence="12 13">
    <name type="scientific">Adhaeribacter terrigena</name>
    <dbReference type="NCBI Taxonomy" id="2793070"/>
    <lineage>
        <taxon>Bacteria</taxon>
        <taxon>Pseudomonadati</taxon>
        <taxon>Bacteroidota</taxon>
        <taxon>Cytophagia</taxon>
        <taxon>Cytophagales</taxon>
        <taxon>Hymenobacteraceae</taxon>
        <taxon>Adhaeribacter</taxon>
    </lineage>
</organism>
<accession>A0ABS1BX43</accession>
<keyword evidence="4" id="KW-1278">Translocase</keyword>
<dbReference type="PANTHER" id="PTHR43507">
    <property type="entry name" value="NADH-UBIQUINONE OXIDOREDUCTASE CHAIN 4"/>
    <property type="match status" value="1"/>
</dbReference>
<feature type="domain" description="NADH:quinone oxidoreductase/Mrp antiporter transmembrane" evidence="10">
    <location>
        <begin position="124"/>
        <end position="410"/>
    </location>
</feature>
<evidence type="ECO:0000256" key="2">
    <source>
        <dbReference type="ARBA" id="ARBA00009025"/>
    </source>
</evidence>
<evidence type="ECO:0000256" key="3">
    <source>
        <dbReference type="ARBA" id="ARBA00022692"/>
    </source>
</evidence>
<evidence type="ECO:0000259" key="10">
    <source>
        <dbReference type="Pfam" id="PF00361"/>
    </source>
</evidence>
<keyword evidence="3 8" id="KW-0812">Transmembrane</keyword>
<dbReference type="InterPro" id="IPR003918">
    <property type="entry name" value="NADH_UbQ_OxRdtase"/>
</dbReference>
<feature type="transmembrane region" description="Helical" evidence="9">
    <location>
        <begin position="75"/>
        <end position="93"/>
    </location>
</feature>
<keyword evidence="6" id="KW-0520">NAD</keyword>
<dbReference type="EMBL" id="JAEHFX010000001">
    <property type="protein sequence ID" value="MBK0401624.1"/>
    <property type="molecule type" value="Genomic_DNA"/>
</dbReference>
<protein>
    <submittedName>
        <fullName evidence="12">NADH-quinone oxidoreductase subunit M</fullName>
    </submittedName>
</protein>
<evidence type="ECO:0000259" key="11">
    <source>
        <dbReference type="Pfam" id="PF01059"/>
    </source>
</evidence>
<evidence type="ECO:0000256" key="9">
    <source>
        <dbReference type="SAM" id="Phobius"/>
    </source>
</evidence>
<feature type="transmembrane region" description="Helical" evidence="9">
    <location>
        <begin position="237"/>
        <end position="258"/>
    </location>
</feature>
<evidence type="ECO:0000313" key="12">
    <source>
        <dbReference type="EMBL" id="MBK0401624.1"/>
    </source>
</evidence>
<comment type="similarity">
    <text evidence="2">Belongs to the complex I subunit 4 family.</text>
</comment>
<feature type="transmembrane region" description="Helical" evidence="9">
    <location>
        <begin position="440"/>
        <end position="460"/>
    </location>
</feature>
<evidence type="ECO:0000256" key="5">
    <source>
        <dbReference type="ARBA" id="ARBA00022989"/>
    </source>
</evidence>
<reference evidence="12 13" key="1">
    <citation type="submission" date="2020-12" db="EMBL/GenBank/DDBJ databases">
        <title>Bacterial novel species Adhaeribacter sp. BT258 isolated from soil.</title>
        <authorList>
            <person name="Jung H.-Y."/>
        </authorList>
    </citation>
    <scope>NUCLEOTIDE SEQUENCE [LARGE SCALE GENOMIC DNA]</scope>
    <source>
        <strain evidence="12 13">BT258</strain>
    </source>
</reference>
<dbReference type="Pfam" id="PF01059">
    <property type="entry name" value="Oxidored_q5_N"/>
    <property type="match status" value="1"/>
</dbReference>
<dbReference type="RefSeq" id="WP_200504249.1">
    <property type="nucleotide sequence ID" value="NZ_JAEHFX010000001.1"/>
</dbReference>
<name>A0ABS1BX43_9BACT</name>
<evidence type="ECO:0000256" key="1">
    <source>
        <dbReference type="ARBA" id="ARBA00004127"/>
    </source>
</evidence>
<evidence type="ECO:0000313" key="13">
    <source>
        <dbReference type="Proteomes" id="UP000644147"/>
    </source>
</evidence>
<feature type="domain" description="NADH:ubiquinone oxidoreductase chain 4 N-terminal" evidence="11">
    <location>
        <begin position="58"/>
        <end position="115"/>
    </location>
</feature>
<comment type="subcellular location">
    <subcellularLocation>
        <location evidence="1">Endomembrane system</location>
        <topology evidence="1">Multi-pass membrane protein</topology>
    </subcellularLocation>
    <subcellularLocation>
        <location evidence="8">Membrane</location>
        <topology evidence="8">Multi-pass membrane protein</topology>
    </subcellularLocation>
</comment>
<feature type="transmembrane region" description="Helical" evidence="9">
    <location>
        <begin position="365"/>
        <end position="387"/>
    </location>
</feature>
<dbReference type="NCBIfam" id="TIGR01972">
    <property type="entry name" value="NDH_I_M"/>
    <property type="match status" value="1"/>
</dbReference>
<proteinExistence type="inferred from homology"/>
<feature type="transmembrane region" description="Helical" evidence="9">
    <location>
        <begin position="264"/>
        <end position="284"/>
    </location>
</feature>
<evidence type="ECO:0000256" key="6">
    <source>
        <dbReference type="ARBA" id="ARBA00023027"/>
    </source>
</evidence>
<dbReference type="PRINTS" id="PR01437">
    <property type="entry name" value="NUOXDRDTASE4"/>
</dbReference>
<evidence type="ECO:0000256" key="8">
    <source>
        <dbReference type="RuleBase" id="RU000320"/>
    </source>
</evidence>
<evidence type="ECO:0000256" key="4">
    <source>
        <dbReference type="ARBA" id="ARBA00022967"/>
    </source>
</evidence>
<sequence length="482" mass="53439">MLTALLLFWPALAGLLVLLMKGEAAKKTAFGAAVIEFLIAVYAAVSFEPNAATQFEINQPWIQNAGISFHIGMDGISLLLVLLTAFLVPLIILSSFKHTYNNAGTFYALILFMQMGMIGSFVALDAFVFYFFWEVALIPIYFICGIWGGERRVPVTFKFFIYTIFGSLFMLVGFVYLYFQTPGTHTSDISAFYNLALSPENQSWVFWFIFLAFAIKMPVFPFHTWQPDTYTEAPTPGTMLLSGIMLKMGIYGVIRWLLPVVPAGVAQWADVVLVLAIIGIIYGAIIAIRQNDLKRLTAFSSISHVGLIAAGLFTLNMQGLQGAMIQMLSHGINVVGMFFLIDIIFRRTGTREIKALGGITQYAKFFTIAFMILLLGTVALPLTNGFVGEFLLLSGVFQYNYIMGAVAGLTIILGSVYLFRMFQRVMFGEANTTTAKFTDLTASELAVLIPLIILVFWIGLHPNTFLNISEPAVQNLLSIIKR</sequence>
<feature type="transmembrane region" description="Helical" evidence="9">
    <location>
        <begin position="159"/>
        <end position="179"/>
    </location>
</feature>
<feature type="transmembrane region" description="Helical" evidence="9">
    <location>
        <begin position="204"/>
        <end position="225"/>
    </location>
</feature>